<dbReference type="EMBL" id="REGN01007824">
    <property type="protein sequence ID" value="RNA05187.1"/>
    <property type="molecule type" value="Genomic_DNA"/>
</dbReference>
<reference evidence="1 2" key="1">
    <citation type="journal article" date="2018" name="Sci. Rep.">
        <title>Genomic signatures of local adaptation to the degree of environmental predictability in rotifers.</title>
        <authorList>
            <person name="Franch-Gras L."/>
            <person name="Hahn C."/>
            <person name="Garcia-Roger E.M."/>
            <person name="Carmona M.J."/>
            <person name="Serra M."/>
            <person name="Gomez A."/>
        </authorList>
    </citation>
    <scope>NUCLEOTIDE SEQUENCE [LARGE SCALE GENOMIC DNA]</scope>
    <source>
        <strain evidence="1">HYR1</strain>
    </source>
</reference>
<proteinExistence type="predicted"/>
<keyword evidence="2" id="KW-1185">Reference proteome</keyword>
<evidence type="ECO:0000313" key="1">
    <source>
        <dbReference type="EMBL" id="RNA05187.1"/>
    </source>
</evidence>
<dbReference type="AlphaFoldDB" id="A0A3M7Q182"/>
<protein>
    <submittedName>
        <fullName evidence="1">Uncharacterized protein</fullName>
    </submittedName>
</protein>
<gene>
    <name evidence="1" type="ORF">BpHYR1_016754</name>
</gene>
<name>A0A3M7Q182_BRAPC</name>
<sequence>MSKNAYSMLRNSKRGWLMDGYSFQSDNVQINQQPDSIDLFISIHLHYLPQNSKKGATNPSSGFKILKTEEEL</sequence>
<dbReference type="Proteomes" id="UP000276133">
    <property type="component" value="Unassembled WGS sequence"/>
</dbReference>
<comment type="caution">
    <text evidence="1">The sequence shown here is derived from an EMBL/GenBank/DDBJ whole genome shotgun (WGS) entry which is preliminary data.</text>
</comment>
<organism evidence="1 2">
    <name type="scientific">Brachionus plicatilis</name>
    <name type="common">Marine rotifer</name>
    <name type="synonym">Brachionus muelleri</name>
    <dbReference type="NCBI Taxonomy" id="10195"/>
    <lineage>
        <taxon>Eukaryota</taxon>
        <taxon>Metazoa</taxon>
        <taxon>Spiralia</taxon>
        <taxon>Gnathifera</taxon>
        <taxon>Rotifera</taxon>
        <taxon>Eurotatoria</taxon>
        <taxon>Monogononta</taxon>
        <taxon>Pseudotrocha</taxon>
        <taxon>Ploima</taxon>
        <taxon>Brachionidae</taxon>
        <taxon>Brachionus</taxon>
    </lineage>
</organism>
<evidence type="ECO:0000313" key="2">
    <source>
        <dbReference type="Proteomes" id="UP000276133"/>
    </source>
</evidence>
<accession>A0A3M7Q182</accession>